<evidence type="ECO:0000256" key="6">
    <source>
        <dbReference type="ARBA" id="ARBA00022989"/>
    </source>
</evidence>
<dbReference type="SFLD" id="SFLDS00003">
    <property type="entry name" value="Haloacid_Dehalogenase"/>
    <property type="match status" value="1"/>
</dbReference>
<dbReference type="InterPro" id="IPR036412">
    <property type="entry name" value="HAD-like_sf"/>
</dbReference>
<dbReference type="Gene3D" id="1.20.1110.10">
    <property type="entry name" value="Calcium-transporting ATPase, transmembrane domain"/>
    <property type="match status" value="1"/>
</dbReference>
<keyword evidence="11" id="KW-1185">Reference proteome</keyword>
<feature type="transmembrane region" description="Helical" evidence="8">
    <location>
        <begin position="824"/>
        <end position="847"/>
    </location>
</feature>
<evidence type="ECO:0000256" key="8">
    <source>
        <dbReference type="SAM" id="Phobius"/>
    </source>
</evidence>
<dbReference type="SFLD" id="SFLDG00002">
    <property type="entry name" value="C1.7:_P-type_atpase_like"/>
    <property type="match status" value="1"/>
</dbReference>
<dbReference type="CDD" id="cd02089">
    <property type="entry name" value="P-type_ATPase_Ca_prok"/>
    <property type="match status" value="1"/>
</dbReference>
<dbReference type="PRINTS" id="PR00119">
    <property type="entry name" value="CATATPASE"/>
</dbReference>
<dbReference type="InterPro" id="IPR006068">
    <property type="entry name" value="ATPase_P-typ_cation-transptr_C"/>
</dbReference>
<dbReference type="SUPFAM" id="SSF81660">
    <property type="entry name" value="Metal cation-transporting ATPase, ATP-binding domain N"/>
    <property type="match status" value="1"/>
</dbReference>
<dbReference type="PRINTS" id="PR00120">
    <property type="entry name" value="HATPASE"/>
</dbReference>
<dbReference type="Gene3D" id="2.70.150.10">
    <property type="entry name" value="Calcium-transporting ATPase, cytoplasmic transduction domain A"/>
    <property type="match status" value="1"/>
</dbReference>
<feature type="transmembrane region" description="Helical" evidence="8">
    <location>
        <begin position="248"/>
        <end position="268"/>
    </location>
</feature>
<feature type="transmembrane region" description="Helical" evidence="8">
    <location>
        <begin position="867"/>
        <end position="883"/>
    </location>
</feature>
<feature type="transmembrane region" description="Helical" evidence="8">
    <location>
        <begin position="56"/>
        <end position="78"/>
    </location>
</feature>
<dbReference type="Proteomes" id="UP000798808">
    <property type="component" value="Unassembled WGS sequence"/>
</dbReference>
<dbReference type="EMBL" id="SMLW01000493">
    <property type="protein sequence ID" value="MTI25202.1"/>
    <property type="molecule type" value="Genomic_DNA"/>
</dbReference>
<dbReference type="InterPro" id="IPR023299">
    <property type="entry name" value="ATPase_P-typ_cyto_dom_N"/>
</dbReference>
<dbReference type="InterPro" id="IPR023298">
    <property type="entry name" value="ATPase_P-typ_TM_dom_sf"/>
</dbReference>
<name>A0ABW9RM79_9BACT</name>
<dbReference type="PROSITE" id="PS00154">
    <property type="entry name" value="ATPASE_E1_E2"/>
    <property type="match status" value="1"/>
</dbReference>
<evidence type="ECO:0000256" key="2">
    <source>
        <dbReference type="ARBA" id="ARBA00022692"/>
    </source>
</evidence>
<dbReference type="SUPFAM" id="SSF81665">
    <property type="entry name" value="Calcium ATPase, transmembrane domain M"/>
    <property type="match status" value="1"/>
</dbReference>
<dbReference type="Gene3D" id="3.40.50.1000">
    <property type="entry name" value="HAD superfamily/HAD-like"/>
    <property type="match status" value="1"/>
</dbReference>
<dbReference type="InterPro" id="IPR018303">
    <property type="entry name" value="ATPase_P-typ_P_site"/>
</dbReference>
<accession>A0ABW9RM79</accession>
<sequence>MKLFENIHTETIDEVVEELNTSLKSGLSSTEAQTRTREYGLNVLEERERKSPWKMLFEQFTETMVVILIIAAVISGFLGKEIETISILTIVVLFAILGFIQEFRAEKAMAALKKLAVPLVKVIRDGKTQEIASKHLVPGDLIIIEAGNIVPADVRIVETSNLKIQEAALTGEADPIDKRAQAVSKPDSPLGDRVNMAYMGTNVTLGRSKAVVVRTGMSTELGKIAGLIQDVQKEKTPLQSRLDQLGKWLAIGGGVAAVMVAIVGIMMGETFVDMFLVGISVAVAVIPEGLPAVLTITLALGSQRMLKRNALIRKLPAVETLGSVTVICSDKTGTLTENKMTVTTIESAGVSIHNFPLVPQKYPDNVLLNLIIGALCNDAEIKSVQEEDLSILGEPTEAALVEAAVKAGLIKHNLESQWPRLGEVPFDSNRMRMSTFHHLRDKGSSLFREINSEHVMFMKGAVDSLLSLSSHIKTETGVEPINDEWVTRIKNAHDEMASKGVRILGFAYRTVDAFDQNANLYDLEDEVIFVGMAGLIDPPRSAAKSAIKKCKTAGIRPVMITGDYPLTALAIAKELGIDIGPGYLTSESLGKLSDEELQKKVAKVSVFARVAPEDKLRIVNCLQSLGEVVAMTGDGINDSPALKKANIGVAMGITGTDVSKEASDMVLLDDNFATIVTSVEEGRAIFDNLLRFIKFSLGGNLGKVLVMLFAPIAGVIIALNPMQLLWLNLLTDGLMGLGLGVEPAEKENMDRPPRSTKKPILDKPAITHVAWTGLLMGLIAMGVIYYYYDRSRPEDTYWQSMLFATIGFIQIGHAFGLRASSHFVLSAVSNLAFTVVTLLTLILQLSVIYVPRLNDFFSLMPLKIEDLAVAMVLGVVYSVSVRLEKILMKR</sequence>
<evidence type="ECO:0000256" key="1">
    <source>
        <dbReference type="ARBA" id="ARBA00004141"/>
    </source>
</evidence>
<gene>
    <name evidence="10" type="ORF">E1163_09640</name>
</gene>
<evidence type="ECO:0000256" key="3">
    <source>
        <dbReference type="ARBA" id="ARBA00022741"/>
    </source>
</evidence>
<evidence type="ECO:0000259" key="9">
    <source>
        <dbReference type="SMART" id="SM00831"/>
    </source>
</evidence>
<organism evidence="10 11">
    <name type="scientific">Fulvivirga kasyanovii</name>
    <dbReference type="NCBI Taxonomy" id="396812"/>
    <lineage>
        <taxon>Bacteria</taxon>
        <taxon>Pseudomonadati</taxon>
        <taxon>Bacteroidota</taxon>
        <taxon>Cytophagia</taxon>
        <taxon>Cytophagales</taxon>
        <taxon>Fulvivirgaceae</taxon>
        <taxon>Fulvivirga</taxon>
    </lineage>
</organism>
<dbReference type="InterPro" id="IPR001757">
    <property type="entry name" value="P_typ_ATPase"/>
</dbReference>
<dbReference type="Pfam" id="PF00689">
    <property type="entry name" value="Cation_ATPase_C"/>
    <property type="match status" value="1"/>
</dbReference>
<dbReference type="Pfam" id="PF13246">
    <property type="entry name" value="Cation_ATPase"/>
    <property type="match status" value="1"/>
</dbReference>
<keyword evidence="3" id="KW-0547">Nucleotide-binding</keyword>
<dbReference type="InterPro" id="IPR008250">
    <property type="entry name" value="ATPase_P-typ_transduc_dom_A_sf"/>
</dbReference>
<comment type="caution">
    <text evidence="10">The sequence shown here is derived from an EMBL/GenBank/DDBJ whole genome shotgun (WGS) entry which is preliminary data.</text>
</comment>
<keyword evidence="7 8" id="KW-0472">Membrane</keyword>
<feature type="transmembrane region" description="Helical" evidence="8">
    <location>
        <begin position="274"/>
        <end position="300"/>
    </location>
</feature>
<feature type="transmembrane region" description="Helical" evidence="8">
    <location>
        <begin position="84"/>
        <end position="100"/>
    </location>
</feature>
<evidence type="ECO:0000256" key="7">
    <source>
        <dbReference type="ARBA" id="ARBA00023136"/>
    </source>
</evidence>
<dbReference type="InterPro" id="IPR059000">
    <property type="entry name" value="ATPase_P-type_domA"/>
</dbReference>
<keyword evidence="2 8" id="KW-0812">Transmembrane</keyword>
<dbReference type="SMART" id="SM00831">
    <property type="entry name" value="Cation_ATPase_N"/>
    <property type="match status" value="1"/>
</dbReference>
<dbReference type="Gene3D" id="3.40.1110.10">
    <property type="entry name" value="Calcium-transporting ATPase, cytoplasmic domain N"/>
    <property type="match status" value="1"/>
</dbReference>
<comment type="subcellular location">
    <subcellularLocation>
        <location evidence="1">Membrane</location>
        <topology evidence="1">Multi-pass membrane protein</topology>
    </subcellularLocation>
</comment>
<evidence type="ECO:0000256" key="5">
    <source>
        <dbReference type="ARBA" id="ARBA00022967"/>
    </source>
</evidence>
<keyword evidence="4" id="KW-0067">ATP-binding</keyword>
<evidence type="ECO:0000313" key="10">
    <source>
        <dbReference type="EMBL" id="MTI25202.1"/>
    </source>
</evidence>
<dbReference type="SUPFAM" id="SSF81653">
    <property type="entry name" value="Calcium ATPase, transduction domain A"/>
    <property type="match status" value="1"/>
</dbReference>
<dbReference type="InterPro" id="IPR044492">
    <property type="entry name" value="P_typ_ATPase_HD_dom"/>
</dbReference>
<feature type="transmembrane region" description="Helical" evidence="8">
    <location>
        <begin position="765"/>
        <end position="788"/>
    </location>
</feature>
<dbReference type="PANTHER" id="PTHR42861">
    <property type="entry name" value="CALCIUM-TRANSPORTING ATPASE"/>
    <property type="match status" value="1"/>
</dbReference>
<proteinExistence type="predicted"/>
<dbReference type="RefSeq" id="WP_155171236.1">
    <property type="nucleotide sequence ID" value="NZ_BAAAFL010000006.1"/>
</dbReference>
<reference evidence="10 11" key="1">
    <citation type="submission" date="2019-02" db="EMBL/GenBank/DDBJ databases">
        <authorList>
            <person name="Goldberg S.R."/>
            <person name="Haltli B.A."/>
            <person name="Correa H."/>
            <person name="Russell K.G."/>
        </authorList>
    </citation>
    <scope>NUCLEOTIDE SEQUENCE [LARGE SCALE GENOMIC DNA]</scope>
    <source>
        <strain evidence="10 11">JCM 16186</strain>
    </source>
</reference>
<dbReference type="Pfam" id="PF00122">
    <property type="entry name" value="E1-E2_ATPase"/>
    <property type="match status" value="1"/>
</dbReference>
<dbReference type="InterPro" id="IPR004014">
    <property type="entry name" value="ATPase_P-typ_cation-transptr_N"/>
</dbReference>
<evidence type="ECO:0000256" key="4">
    <source>
        <dbReference type="ARBA" id="ARBA00022840"/>
    </source>
</evidence>
<dbReference type="SUPFAM" id="SSF56784">
    <property type="entry name" value="HAD-like"/>
    <property type="match status" value="1"/>
</dbReference>
<dbReference type="NCBIfam" id="TIGR01494">
    <property type="entry name" value="ATPase_P-type"/>
    <property type="match status" value="3"/>
</dbReference>
<dbReference type="Pfam" id="PF00690">
    <property type="entry name" value="Cation_ATPase_N"/>
    <property type="match status" value="1"/>
</dbReference>
<dbReference type="SFLD" id="SFLDF00027">
    <property type="entry name" value="p-type_atpase"/>
    <property type="match status" value="1"/>
</dbReference>
<protein>
    <submittedName>
        <fullName evidence="10">Cation-translocating P-type ATPase</fullName>
    </submittedName>
</protein>
<evidence type="ECO:0000313" key="11">
    <source>
        <dbReference type="Proteomes" id="UP000798808"/>
    </source>
</evidence>
<feature type="domain" description="Cation-transporting P-type ATPase N-terminal" evidence="9">
    <location>
        <begin position="6"/>
        <end position="80"/>
    </location>
</feature>
<dbReference type="InterPro" id="IPR023214">
    <property type="entry name" value="HAD_sf"/>
</dbReference>
<keyword evidence="5" id="KW-1278">Translocase</keyword>
<keyword evidence="6 8" id="KW-1133">Transmembrane helix</keyword>
<feature type="transmembrane region" description="Helical" evidence="8">
    <location>
        <begin position="701"/>
        <end position="719"/>
    </location>
</feature>